<dbReference type="Pfam" id="PF07949">
    <property type="entry name" value="YbbR"/>
    <property type="match status" value="1"/>
</dbReference>
<name>A0A238ZK64_9FLAO</name>
<protein>
    <submittedName>
        <fullName evidence="1">YbbR-like protein</fullName>
    </submittedName>
</protein>
<dbReference type="PANTHER" id="PTHR37804:SF1">
    <property type="entry name" value="CDAA REGULATORY PROTEIN CDAR"/>
    <property type="match status" value="1"/>
</dbReference>
<dbReference type="Gene3D" id="2.170.120.30">
    <property type="match status" value="1"/>
</dbReference>
<dbReference type="RefSeq" id="WP_089371609.1">
    <property type="nucleotide sequence ID" value="NZ_BMEP01000001.1"/>
</dbReference>
<dbReference type="OrthoDB" id="1150187at2"/>
<dbReference type="InterPro" id="IPR012505">
    <property type="entry name" value="YbbR"/>
</dbReference>
<reference evidence="1 2" key="1">
    <citation type="submission" date="2017-06" db="EMBL/GenBank/DDBJ databases">
        <authorList>
            <person name="Kim H.J."/>
            <person name="Triplett B.A."/>
        </authorList>
    </citation>
    <scope>NUCLEOTIDE SEQUENCE [LARGE SCALE GENOMIC DNA]</scope>
    <source>
        <strain evidence="1 2">DSM 25597</strain>
    </source>
</reference>
<accession>A0A238ZK64</accession>
<dbReference type="AlphaFoldDB" id="A0A238ZK64"/>
<organism evidence="1 2">
    <name type="scientific">Dokdonia pacifica</name>
    <dbReference type="NCBI Taxonomy" id="1627892"/>
    <lineage>
        <taxon>Bacteria</taxon>
        <taxon>Pseudomonadati</taxon>
        <taxon>Bacteroidota</taxon>
        <taxon>Flavobacteriia</taxon>
        <taxon>Flavobacteriales</taxon>
        <taxon>Flavobacteriaceae</taxon>
        <taxon>Dokdonia</taxon>
    </lineage>
</organism>
<gene>
    <name evidence="1" type="ORF">SAMN06265376_103287</name>
</gene>
<proteinExistence type="predicted"/>
<sequence>MSILKGITFKRASVREFFFFLLLTTVLAVLIKLSKNYTKIYSLPVRIVNVPIDKVVSNLQPEELEVTTSLSGFALLSNQFSDFELAIDFDQLEKTSNKKYQYIPDGHPLEIANAFSGISEVTAISPKQITIQIDSLASKDVPITSLLTSEFKNGYGPNGTPILTPSVVRIVGPKAYIDTIAGVQTKPKNLTEVSENIETQLSIDSLALHKEVKLSSYNVTYTQAVAKFTEGSFSIPVTLINTEGTDVKIFPKTVDVYFTVPIDAYESITANDFEVVCDFRNRDSEDDFIVLDVKRAPRQVKSTRLATKQIKYIVVN</sequence>
<dbReference type="PANTHER" id="PTHR37804">
    <property type="entry name" value="CDAA REGULATORY PROTEIN CDAR"/>
    <property type="match status" value="1"/>
</dbReference>
<dbReference type="InterPro" id="IPR053154">
    <property type="entry name" value="c-di-AMP_regulator"/>
</dbReference>
<evidence type="ECO:0000313" key="2">
    <source>
        <dbReference type="Proteomes" id="UP000198379"/>
    </source>
</evidence>
<dbReference type="Proteomes" id="UP000198379">
    <property type="component" value="Unassembled WGS sequence"/>
</dbReference>
<evidence type="ECO:0000313" key="1">
    <source>
        <dbReference type="EMBL" id="SNR83509.1"/>
    </source>
</evidence>
<keyword evidence="2" id="KW-1185">Reference proteome</keyword>
<dbReference type="Gene3D" id="2.170.120.40">
    <property type="entry name" value="YbbR-like domain"/>
    <property type="match status" value="1"/>
</dbReference>
<dbReference type="EMBL" id="FZNY01000003">
    <property type="protein sequence ID" value="SNR83509.1"/>
    <property type="molecule type" value="Genomic_DNA"/>
</dbReference>